<sequence length="244" mass="26726">MSTPMALSKQSGPARVGFFGGTRVGFFGGTFDPPHRGHIALARLAMQTLGLDKVLVAPVAAQPLKRDRQATPYSDRLAMTRLALGGEPGMELSDADAPRADGKPNYMLETLRELRTELPPGAQVFVICGADAFLTIRQWYCAEELLMEYPFVIGARPGFDLSRIAQALPEEISVAAEENREAALLTLGLRDEQERQSRLYLLPDLSEDISATELREALRRPGAAPEFLDGAVLGYIRAHGLYRD</sequence>
<dbReference type="PANTHER" id="PTHR39321:SF3">
    <property type="entry name" value="PHOSPHOPANTETHEINE ADENYLYLTRANSFERASE"/>
    <property type="match status" value="1"/>
</dbReference>
<evidence type="ECO:0000256" key="8">
    <source>
        <dbReference type="ARBA" id="ARBA00022840"/>
    </source>
</evidence>
<comment type="similarity">
    <text evidence="3 11">Belongs to the NadD family.</text>
</comment>
<keyword evidence="6 11" id="KW-0548">Nucleotidyltransferase</keyword>
<dbReference type="CDD" id="cd02165">
    <property type="entry name" value="NMNAT"/>
    <property type="match status" value="1"/>
</dbReference>
<dbReference type="EC" id="2.7.7.18" evidence="11"/>
<proteinExistence type="inferred from homology"/>
<dbReference type="NCBIfam" id="TIGR00125">
    <property type="entry name" value="cyt_tran_rel"/>
    <property type="match status" value="1"/>
</dbReference>
<evidence type="ECO:0000313" key="13">
    <source>
        <dbReference type="EMBL" id="HGY95284.1"/>
    </source>
</evidence>
<keyword evidence="7 11" id="KW-0547">Nucleotide-binding</keyword>
<dbReference type="InterPro" id="IPR004821">
    <property type="entry name" value="Cyt_trans-like"/>
</dbReference>
<dbReference type="SUPFAM" id="SSF52374">
    <property type="entry name" value="Nucleotidylyl transferase"/>
    <property type="match status" value="1"/>
</dbReference>
<accession>A0A7V4XUB1</accession>
<comment type="catalytic activity">
    <reaction evidence="10 11">
        <text>nicotinate beta-D-ribonucleotide + ATP + H(+) = deamido-NAD(+) + diphosphate</text>
        <dbReference type="Rhea" id="RHEA:22860"/>
        <dbReference type="ChEBI" id="CHEBI:15378"/>
        <dbReference type="ChEBI" id="CHEBI:30616"/>
        <dbReference type="ChEBI" id="CHEBI:33019"/>
        <dbReference type="ChEBI" id="CHEBI:57502"/>
        <dbReference type="ChEBI" id="CHEBI:58437"/>
        <dbReference type="EC" id="2.7.7.18"/>
    </reaction>
</comment>
<dbReference type="NCBIfam" id="TIGR00482">
    <property type="entry name" value="nicotinate (nicotinamide) nucleotide adenylyltransferase"/>
    <property type="match status" value="1"/>
</dbReference>
<evidence type="ECO:0000256" key="5">
    <source>
        <dbReference type="ARBA" id="ARBA00022679"/>
    </source>
</evidence>
<dbReference type="PANTHER" id="PTHR39321">
    <property type="entry name" value="NICOTINATE-NUCLEOTIDE ADENYLYLTRANSFERASE-RELATED"/>
    <property type="match status" value="1"/>
</dbReference>
<keyword evidence="4 11" id="KW-0662">Pyridine nucleotide biosynthesis</keyword>
<dbReference type="UniPathway" id="UPA00253">
    <property type="reaction ID" value="UER00332"/>
</dbReference>
<evidence type="ECO:0000256" key="10">
    <source>
        <dbReference type="ARBA" id="ARBA00048721"/>
    </source>
</evidence>
<evidence type="ECO:0000256" key="4">
    <source>
        <dbReference type="ARBA" id="ARBA00022642"/>
    </source>
</evidence>
<evidence type="ECO:0000256" key="7">
    <source>
        <dbReference type="ARBA" id="ARBA00022741"/>
    </source>
</evidence>
<evidence type="ECO:0000256" key="9">
    <source>
        <dbReference type="ARBA" id="ARBA00023027"/>
    </source>
</evidence>
<dbReference type="Gene3D" id="3.40.50.620">
    <property type="entry name" value="HUPs"/>
    <property type="match status" value="1"/>
</dbReference>
<evidence type="ECO:0000256" key="6">
    <source>
        <dbReference type="ARBA" id="ARBA00022695"/>
    </source>
</evidence>
<gene>
    <name evidence="11 13" type="primary">nadD</name>
    <name evidence="13" type="ORF">ENW50_11455</name>
</gene>
<evidence type="ECO:0000256" key="1">
    <source>
        <dbReference type="ARBA" id="ARBA00002324"/>
    </source>
</evidence>
<comment type="caution">
    <text evidence="13">The sequence shown here is derived from an EMBL/GenBank/DDBJ whole genome shotgun (WGS) entry which is preliminary data.</text>
</comment>
<protein>
    <recommendedName>
        <fullName evidence="11">Probable nicotinate-nucleotide adenylyltransferase</fullName>
        <ecNumber evidence="11">2.7.7.18</ecNumber>
    </recommendedName>
    <alternativeName>
        <fullName evidence="11">Deamido-NAD(+) diphosphorylase</fullName>
    </alternativeName>
    <alternativeName>
        <fullName evidence="11">Deamido-NAD(+) pyrophosphorylase</fullName>
    </alternativeName>
    <alternativeName>
        <fullName evidence="11">Nicotinate mononucleotide adenylyltransferase</fullName>
        <shortName evidence="11">NaMN adenylyltransferase</shortName>
    </alternativeName>
</protein>
<dbReference type="GO" id="GO:0009435">
    <property type="term" value="P:NAD+ biosynthetic process"/>
    <property type="evidence" value="ECO:0007669"/>
    <property type="project" value="UniProtKB-UniRule"/>
</dbReference>
<evidence type="ECO:0000256" key="2">
    <source>
        <dbReference type="ARBA" id="ARBA00005019"/>
    </source>
</evidence>
<comment type="function">
    <text evidence="1 11">Catalyzes the reversible adenylation of nicotinate mononucleotide (NaMN) to nicotinic acid adenine dinucleotide (NaAD).</text>
</comment>
<evidence type="ECO:0000256" key="11">
    <source>
        <dbReference type="HAMAP-Rule" id="MF_00244"/>
    </source>
</evidence>
<dbReference type="GO" id="GO:0004515">
    <property type="term" value="F:nicotinate-nucleotide adenylyltransferase activity"/>
    <property type="evidence" value="ECO:0007669"/>
    <property type="project" value="UniProtKB-UniRule"/>
</dbReference>
<keyword evidence="9 11" id="KW-0520">NAD</keyword>
<keyword evidence="8 11" id="KW-0067">ATP-binding</keyword>
<dbReference type="HAMAP" id="MF_00244">
    <property type="entry name" value="NaMN_adenylyltr"/>
    <property type="match status" value="1"/>
</dbReference>
<dbReference type="AlphaFoldDB" id="A0A7V4XUB1"/>
<dbReference type="GO" id="GO:0005524">
    <property type="term" value="F:ATP binding"/>
    <property type="evidence" value="ECO:0007669"/>
    <property type="project" value="UniProtKB-KW"/>
</dbReference>
<feature type="domain" description="Cytidyltransferase-like" evidence="12">
    <location>
        <begin position="26"/>
        <end position="216"/>
    </location>
</feature>
<name>A0A7V4XUB1_9BACT</name>
<comment type="pathway">
    <text evidence="2 11">Cofactor biosynthesis; NAD(+) biosynthesis; deamido-NAD(+) from nicotinate D-ribonucleotide: step 1/1.</text>
</comment>
<dbReference type="InterPro" id="IPR005248">
    <property type="entry name" value="NadD/NMNAT"/>
</dbReference>
<dbReference type="Pfam" id="PF01467">
    <property type="entry name" value="CTP_transf_like"/>
    <property type="match status" value="1"/>
</dbReference>
<organism evidence="13">
    <name type="scientific">Acidobacterium capsulatum</name>
    <dbReference type="NCBI Taxonomy" id="33075"/>
    <lineage>
        <taxon>Bacteria</taxon>
        <taxon>Pseudomonadati</taxon>
        <taxon>Acidobacteriota</taxon>
        <taxon>Terriglobia</taxon>
        <taxon>Terriglobales</taxon>
        <taxon>Acidobacteriaceae</taxon>
        <taxon>Acidobacterium</taxon>
    </lineage>
</organism>
<evidence type="ECO:0000259" key="12">
    <source>
        <dbReference type="Pfam" id="PF01467"/>
    </source>
</evidence>
<evidence type="ECO:0000256" key="3">
    <source>
        <dbReference type="ARBA" id="ARBA00009014"/>
    </source>
</evidence>
<dbReference type="EMBL" id="DTKL01000072">
    <property type="protein sequence ID" value="HGY95284.1"/>
    <property type="molecule type" value="Genomic_DNA"/>
</dbReference>
<reference evidence="13" key="1">
    <citation type="journal article" date="2020" name="mSystems">
        <title>Genome- and Community-Level Interaction Insights into Carbon Utilization and Element Cycling Functions of Hydrothermarchaeota in Hydrothermal Sediment.</title>
        <authorList>
            <person name="Zhou Z."/>
            <person name="Liu Y."/>
            <person name="Xu W."/>
            <person name="Pan J."/>
            <person name="Luo Z.H."/>
            <person name="Li M."/>
        </authorList>
    </citation>
    <scope>NUCLEOTIDE SEQUENCE [LARGE SCALE GENOMIC DNA]</scope>
    <source>
        <strain evidence="13">SpSt-855</strain>
    </source>
</reference>
<keyword evidence="5 11" id="KW-0808">Transferase</keyword>
<dbReference type="InterPro" id="IPR014729">
    <property type="entry name" value="Rossmann-like_a/b/a_fold"/>
</dbReference>